<evidence type="ECO:0000313" key="8">
    <source>
        <dbReference type="EMBL" id="TWT66948.1"/>
    </source>
</evidence>
<keyword evidence="5" id="KW-0804">Transcription</keyword>
<dbReference type="SUPFAM" id="SSF88946">
    <property type="entry name" value="Sigma2 domain of RNA polymerase sigma factors"/>
    <property type="match status" value="1"/>
</dbReference>
<organism evidence="8 9">
    <name type="scientific">Posidoniimonas polymericola</name>
    <dbReference type="NCBI Taxonomy" id="2528002"/>
    <lineage>
        <taxon>Bacteria</taxon>
        <taxon>Pseudomonadati</taxon>
        <taxon>Planctomycetota</taxon>
        <taxon>Planctomycetia</taxon>
        <taxon>Pirellulales</taxon>
        <taxon>Lacipirellulaceae</taxon>
        <taxon>Posidoniimonas</taxon>
    </lineage>
</organism>
<reference evidence="8 9" key="1">
    <citation type="submission" date="2019-02" db="EMBL/GenBank/DDBJ databases">
        <title>Deep-cultivation of Planctomycetes and their phenomic and genomic characterization uncovers novel biology.</title>
        <authorList>
            <person name="Wiegand S."/>
            <person name="Jogler M."/>
            <person name="Boedeker C."/>
            <person name="Pinto D."/>
            <person name="Vollmers J."/>
            <person name="Rivas-Marin E."/>
            <person name="Kohn T."/>
            <person name="Peeters S.H."/>
            <person name="Heuer A."/>
            <person name="Rast P."/>
            <person name="Oberbeckmann S."/>
            <person name="Bunk B."/>
            <person name="Jeske O."/>
            <person name="Meyerdierks A."/>
            <person name="Storesund J.E."/>
            <person name="Kallscheuer N."/>
            <person name="Luecker S."/>
            <person name="Lage O.M."/>
            <person name="Pohl T."/>
            <person name="Merkel B.J."/>
            <person name="Hornburger P."/>
            <person name="Mueller R.-W."/>
            <person name="Bruemmer F."/>
            <person name="Labrenz M."/>
            <person name="Spormann A.M."/>
            <person name="Op Den Camp H."/>
            <person name="Overmann J."/>
            <person name="Amann R."/>
            <person name="Jetten M.S.M."/>
            <person name="Mascher T."/>
            <person name="Medema M.H."/>
            <person name="Devos D.P."/>
            <person name="Kaster A.-K."/>
            <person name="Ovreas L."/>
            <person name="Rohde M."/>
            <person name="Galperin M.Y."/>
            <person name="Jogler C."/>
        </authorList>
    </citation>
    <scope>NUCLEOTIDE SEQUENCE [LARGE SCALE GENOMIC DNA]</scope>
    <source>
        <strain evidence="8 9">Pla123a</strain>
    </source>
</reference>
<dbReference type="Gene3D" id="1.10.10.10">
    <property type="entry name" value="Winged helix-like DNA-binding domain superfamily/Winged helix DNA-binding domain"/>
    <property type="match status" value="1"/>
</dbReference>
<sequence>MQRTNETWVKDLAQRSDSALAELRELLLRNLRSGLSDRPRADDSFLEDCAQESLLRVLDKLEQFDSRSQFVTWATAIAIRVALGQLRRSRWKDVSLSDLVPATDLPSRDRTADEWAPDALMQRRDLLDALNTSIHRDLTDRQRTALLAELKGMPQDEIAEQLGSNRNALYKLTHDARKKLKERLEAAGFTAEDLIASSAQ</sequence>
<feature type="domain" description="RNA polymerase sigma-70 region 2" evidence="6">
    <location>
        <begin position="42"/>
        <end position="91"/>
    </location>
</feature>
<name>A0A5C5XW73_9BACT</name>
<dbReference type="InterPro" id="IPR007627">
    <property type="entry name" value="RNA_pol_sigma70_r2"/>
</dbReference>
<dbReference type="InterPro" id="IPR014284">
    <property type="entry name" value="RNA_pol_sigma-70_dom"/>
</dbReference>
<dbReference type="InterPro" id="IPR013249">
    <property type="entry name" value="RNA_pol_sigma70_r4_t2"/>
</dbReference>
<dbReference type="GO" id="GO:0016987">
    <property type="term" value="F:sigma factor activity"/>
    <property type="evidence" value="ECO:0007669"/>
    <property type="project" value="UniProtKB-KW"/>
</dbReference>
<feature type="domain" description="RNA polymerase sigma factor 70 region 4 type 2" evidence="7">
    <location>
        <begin position="137"/>
        <end position="180"/>
    </location>
</feature>
<evidence type="ECO:0000256" key="5">
    <source>
        <dbReference type="ARBA" id="ARBA00023163"/>
    </source>
</evidence>
<evidence type="ECO:0000256" key="4">
    <source>
        <dbReference type="ARBA" id="ARBA00023125"/>
    </source>
</evidence>
<comment type="caution">
    <text evidence="8">The sequence shown here is derived from an EMBL/GenBank/DDBJ whole genome shotgun (WGS) entry which is preliminary data.</text>
</comment>
<dbReference type="GO" id="GO:0006352">
    <property type="term" value="P:DNA-templated transcription initiation"/>
    <property type="evidence" value="ECO:0007669"/>
    <property type="project" value="InterPro"/>
</dbReference>
<dbReference type="Gene3D" id="1.10.1740.10">
    <property type="match status" value="1"/>
</dbReference>
<dbReference type="GO" id="GO:0003677">
    <property type="term" value="F:DNA binding"/>
    <property type="evidence" value="ECO:0007669"/>
    <property type="project" value="UniProtKB-KW"/>
</dbReference>
<evidence type="ECO:0000259" key="6">
    <source>
        <dbReference type="Pfam" id="PF04542"/>
    </source>
</evidence>
<dbReference type="Pfam" id="PF04542">
    <property type="entry name" value="Sigma70_r2"/>
    <property type="match status" value="1"/>
</dbReference>
<keyword evidence="9" id="KW-1185">Reference proteome</keyword>
<evidence type="ECO:0000256" key="2">
    <source>
        <dbReference type="ARBA" id="ARBA00023015"/>
    </source>
</evidence>
<keyword evidence="3" id="KW-0731">Sigma factor</keyword>
<comment type="similarity">
    <text evidence="1">Belongs to the sigma-70 factor family. ECF subfamily.</text>
</comment>
<dbReference type="Pfam" id="PF08281">
    <property type="entry name" value="Sigma70_r4_2"/>
    <property type="match status" value="1"/>
</dbReference>
<evidence type="ECO:0000313" key="9">
    <source>
        <dbReference type="Proteomes" id="UP000318478"/>
    </source>
</evidence>
<dbReference type="InterPro" id="IPR036388">
    <property type="entry name" value="WH-like_DNA-bd_sf"/>
</dbReference>
<keyword evidence="4" id="KW-0238">DNA-binding</keyword>
<evidence type="ECO:0000259" key="7">
    <source>
        <dbReference type="Pfam" id="PF08281"/>
    </source>
</evidence>
<dbReference type="SUPFAM" id="SSF88659">
    <property type="entry name" value="Sigma3 and sigma4 domains of RNA polymerase sigma factors"/>
    <property type="match status" value="1"/>
</dbReference>
<evidence type="ECO:0000256" key="3">
    <source>
        <dbReference type="ARBA" id="ARBA00023082"/>
    </source>
</evidence>
<dbReference type="OrthoDB" id="9780326at2"/>
<dbReference type="PANTHER" id="PTHR43133:SF8">
    <property type="entry name" value="RNA POLYMERASE SIGMA FACTOR HI_1459-RELATED"/>
    <property type="match status" value="1"/>
</dbReference>
<dbReference type="InterPro" id="IPR013324">
    <property type="entry name" value="RNA_pol_sigma_r3/r4-like"/>
</dbReference>
<dbReference type="InterPro" id="IPR013325">
    <property type="entry name" value="RNA_pol_sigma_r2"/>
</dbReference>
<evidence type="ECO:0000256" key="1">
    <source>
        <dbReference type="ARBA" id="ARBA00010641"/>
    </source>
</evidence>
<dbReference type="NCBIfam" id="TIGR02937">
    <property type="entry name" value="sigma70-ECF"/>
    <property type="match status" value="1"/>
</dbReference>
<dbReference type="PANTHER" id="PTHR43133">
    <property type="entry name" value="RNA POLYMERASE ECF-TYPE SIGMA FACTO"/>
    <property type="match status" value="1"/>
</dbReference>
<proteinExistence type="inferred from homology"/>
<dbReference type="InterPro" id="IPR039425">
    <property type="entry name" value="RNA_pol_sigma-70-like"/>
</dbReference>
<dbReference type="AlphaFoldDB" id="A0A5C5XW73"/>
<protein>
    <submittedName>
        <fullName evidence="8">RNA polymerase sigma factor</fullName>
    </submittedName>
</protein>
<gene>
    <name evidence="8" type="ORF">Pla123a_43770</name>
</gene>
<dbReference type="EMBL" id="SJPO01000013">
    <property type="protein sequence ID" value="TWT66948.1"/>
    <property type="molecule type" value="Genomic_DNA"/>
</dbReference>
<keyword evidence="2" id="KW-0805">Transcription regulation</keyword>
<dbReference type="Proteomes" id="UP000318478">
    <property type="component" value="Unassembled WGS sequence"/>
</dbReference>
<accession>A0A5C5XW73</accession>